<name>A0AAV3XIC5_9CYAN</name>
<dbReference type="RefSeq" id="WP_226587547.1">
    <property type="nucleotide sequence ID" value="NZ_BLAY01000118.1"/>
</dbReference>
<dbReference type="InterPro" id="IPR036388">
    <property type="entry name" value="WH-like_DNA-bd_sf"/>
</dbReference>
<organism evidence="1 2">
    <name type="scientific">Microseira wollei NIES-4236</name>
    <dbReference type="NCBI Taxonomy" id="2530354"/>
    <lineage>
        <taxon>Bacteria</taxon>
        <taxon>Bacillati</taxon>
        <taxon>Cyanobacteriota</taxon>
        <taxon>Cyanophyceae</taxon>
        <taxon>Oscillatoriophycideae</taxon>
        <taxon>Aerosakkonematales</taxon>
        <taxon>Aerosakkonemataceae</taxon>
        <taxon>Microseira</taxon>
    </lineage>
</organism>
<evidence type="ECO:0000313" key="2">
    <source>
        <dbReference type="Proteomes" id="UP001050975"/>
    </source>
</evidence>
<proteinExistence type="predicted"/>
<dbReference type="SUPFAM" id="SSF46689">
    <property type="entry name" value="Homeodomain-like"/>
    <property type="match status" value="1"/>
</dbReference>
<protein>
    <recommendedName>
        <fullName evidence="3">DUF433 domain-containing protein</fullName>
    </recommendedName>
</protein>
<dbReference type="EMBL" id="BLAY01000118">
    <property type="protein sequence ID" value="GET41323.1"/>
    <property type="molecule type" value="Genomic_DNA"/>
</dbReference>
<keyword evidence="2" id="KW-1185">Reference proteome</keyword>
<evidence type="ECO:0000313" key="1">
    <source>
        <dbReference type="EMBL" id="GET41323.1"/>
    </source>
</evidence>
<accession>A0AAV3XIC5</accession>
<dbReference type="AlphaFoldDB" id="A0AAV3XIC5"/>
<dbReference type="InterPro" id="IPR009057">
    <property type="entry name" value="Homeodomain-like_sf"/>
</dbReference>
<comment type="caution">
    <text evidence="1">The sequence shown here is derived from an EMBL/GenBank/DDBJ whole genome shotgun (WGS) entry which is preliminary data.</text>
</comment>
<gene>
    <name evidence="1" type="ORF">MiSe_61350</name>
</gene>
<evidence type="ECO:0008006" key="3">
    <source>
        <dbReference type="Google" id="ProtNLM"/>
    </source>
</evidence>
<dbReference type="Gene3D" id="1.10.10.10">
    <property type="entry name" value="Winged helix-like DNA-binding domain superfamily/Winged helix DNA-binding domain"/>
    <property type="match status" value="1"/>
</dbReference>
<sequence length="111" mass="12617">MSIVLAQEIVPLRQDEKAAIRVGNSRVLLEMVIRAFQDGASAESIVQRYSSLSLSDVYLTIGYYLRHRDLVEAYLNQRQQLAESIRQRLSSVQPDISLIRSRLLAQQQSQG</sequence>
<reference evidence="1" key="1">
    <citation type="submission" date="2019-10" db="EMBL/GenBank/DDBJ databases">
        <title>Draft genome sequece of Microseira wollei NIES-4236.</title>
        <authorList>
            <person name="Yamaguchi H."/>
            <person name="Suzuki S."/>
            <person name="Kawachi M."/>
        </authorList>
    </citation>
    <scope>NUCLEOTIDE SEQUENCE</scope>
    <source>
        <strain evidence="1">NIES-4236</strain>
    </source>
</reference>
<dbReference type="Proteomes" id="UP001050975">
    <property type="component" value="Unassembled WGS sequence"/>
</dbReference>